<gene>
    <name evidence="1" type="ORF">BXY57_0362</name>
</gene>
<keyword evidence="2" id="KW-1185">Reference proteome</keyword>
<evidence type="ECO:0000313" key="2">
    <source>
        <dbReference type="Proteomes" id="UP000230000"/>
    </source>
</evidence>
<dbReference type="RefSeq" id="WP_157853721.1">
    <property type="nucleotide sequence ID" value="NZ_PGFG01000001.1"/>
</dbReference>
<protein>
    <submittedName>
        <fullName evidence="1">Uncharacterized protein</fullName>
    </submittedName>
</protein>
<reference evidence="1 2" key="1">
    <citation type="submission" date="2017-11" db="EMBL/GenBank/DDBJ databases">
        <title>Genomic Encyclopedia of Archaeal and Bacterial Type Strains, Phase II (KMG-II): From Individual Species to Whole Genera.</title>
        <authorList>
            <person name="Goeker M."/>
        </authorList>
    </citation>
    <scope>NUCLEOTIDE SEQUENCE [LARGE SCALE GENOMIC DNA]</scope>
    <source>
        <strain evidence="1 2">DSM 27268</strain>
    </source>
</reference>
<dbReference type="SUPFAM" id="SSF54909">
    <property type="entry name" value="Dimeric alpha+beta barrel"/>
    <property type="match status" value="1"/>
</dbReference>
<dbReference type="EMBL" id="PGFG01000001">
    <property type="protein sequence ID" value="PJJ74800.1"/>
    <property type="molecule type" value="Genomic_DNA"/>
</dbReference>
<name>A0A2M9CS85_9BACT</name>
<organism evidence="1 2">
    <name type="scientific">Thermoflavifilum aggregans</name>
    <dbReference type="NCBI Taxonomy" id="454188"/>
    <lineage>
        <taxon>Bacteria</taxon>
        <taxon>Pseudomonadati</taxon>
        <taxon>Bacteroidota</taxon>
        <taxon>Chitinophagia</taxon>
        <taxon>Chitinophagales</taxon>
        <taxon>Chitinophagaceae</taxon>
        <taxon>Thermoflavifilum</taxon>
    </lineage>
</organism>
<dbReference type="Proteomes" id="UP000230000">
    <property type="component" value="Unassembled WGS sequence"/>
</dbReference>
<evidence type="ECO:0000313" key="1">
    <source>
        <dbReference type="EMBL" id="PJJ74800.1"/>
    </source>
</evidence>
<dbReference type="AlphaFoldDB" id="A0A2M9CS85"/>
<sequence length="112" mass="12879">MINTQWKIHYFCAAVLYPYKEGATCDFEHYSKNVIPEYVEILGDNCVKFKVCKRLSTPGVPNSSFVCCANVWIKNPQKSGAAMSDPRMNELMAKISSFTEIQPIRQFERVIY</sequence>
<dbReference type="OrthoDB" id="5343971at2"/>
<accession>A0A2M9CS85</accession>
<comment type="caution">
    <text evidence="1">The sequence shown here is derived from an EMBL/GenBank/DDBJ whole genome shotgun (WGS) entry which is preliminary data.</text>
</comment>
<dbReference type="Gene3D" id="3.30.70.100">
    <property type="match status" value="1"/>
</dbReference>
<proteinExistence type="predicted"/>
<dbReference type="InterPro" id="IPR011008">
    <property type="entry name" value="Dimeric_a/b-barrel"/>
</dbReference>